<dbReference type="GeneID" id="19882264"/>
<dbReference type="VEuPathDB" id="MicrosporidiaDB:VICG_01553"/>
<reference evidence="2" key="1">
    <citation type="submission" date="2011-05" db="EMBL/GenBank/DDBJ databases">
        <title>The genome sequence of Vittaforma corneae strain ATCC 50505.</title>
        <authorList>
            <consortium name="The Broad Institute Genome Sequencing Platform"/>
            <person name="Cuomo C."/>
            <person name="Didier E."/>
            <person name="Bowers L."/>
            <person name="Young S.K."/>
            <person name="Zeng Q."/>
            <person name="Gargeya S."/>
            <person name="Fitzgerald M."/>
            <person name="Haas B."/>
            <person name="Abouelleil A."/>
            <person name="Alvarado L."/>
            <person name="Arachchi H.M."/>
            <person name="Berlin A."/>
            <person name="Chapman S.B."/>
            <person name="Gearin G."/>
            <person name="Goldberg J."/>
            <person name="Griggs A."/>
            <person name="Gujja S."/>
            <person name="Hansen M."/>
            <person name="Heiman D."/>
            <person name="Howarth C."/>
            <person name="Larimer J."/>
            <person name="Lui A."/>
            <person name="MacDonald P.J.P."/>
            <person name="McCowen C."/>
            <person name="Montmayeur A."/>
            <person name="Murphy C."/>
            <person name="Neiman D."/>
            <person name="Pearson M."/>
            <person name="Priest M."/>
            <person name="Roberts A."/>
            <person name="Saif S."/>
            <person name="Shea T."/>
            <person name="Sisk P."/>
            <person name="Stolte C."/>
            <person name="Sykes S."/>
            <person name="Wortman J."/>
            <person name="Nusbaum C."/>
            <person name="Birren B."/>
        </authorList>
    </citation>
    <scope>NUCLEOTIDE SEQUENCE [LARGE SCALE GENOMIC DNA]</scope>
    <source>
        <strain evidence="2">ATCC 50505</strain>
    </source>
</reference>
<dbReference type="Proteomes" id="UP000011082">
    <property type="component" value="Unassembled WGS sequence"/>
</dbReference>
<protein>
    <submittedName>
        <fullName evidence="1">Uncharacterized protein</fullName>
    </submittedName>
</protein>
<sequence length="150" mass="17798">MFRAVNTESESERKRILFERTRIQALYFSVAKTLNIDKFVELKVQFEQNQGLYSAGKANLLFSLVRKTPMEKLEELIEKYGVLESKPAFFEFIRKCIENEKFVKAKKLLNMARTKGWWCNDLFDLENTIECKYFKGGKIKKKPVFKNFMI</sequence>
<gene>
    <name evidence="1" type="ORF">VICG_01553</name>
</gene>
<dbReference type="OrthoDB" id="2191619at2759"/>
<organism evidence="1 2">
    <name type="scientific">Vittaforma corneae (strain ATCC 50505)</name>
    <name type="common">Microsporidian parasite</name>
    <name type="synonym">Nosema corneum</name>
    <dbReference type="NCBI Taxonomy" id="993615"/>
    <lineage>
        <taxon>Eukaryota</taxon>
        <taxon>Fungi</taxon>
        <taxon>Fungi incertae sedis</taxon>
        <taxon>Microsporidia</taxon>
        <taxon>Nosematidae</taxon>
        <taxon>Vittaforma</taxon>
    </lineage>
</organism>
<accession>L2GKN7</accession>
<dbReference type="AlphaFoldDB" id="L2GKN7"/>
<keyword evidence="2" id="KW-1185">Reference proteome</keyword>
<dbReference type="EMBL" id="JH370144">
    <property type="protein sequence ID" value="ELA41448.1"/>
    <property type="molecule type" value="Genomic_DNA"/>
</dbReference>
<dbReference type="HOGENOM" id="CLU_1845083_0_0_1"/>
<dbReference type="InParanoid" id="L2GKN7"/>
<dbReference type="RefSeq" id="XP_007604999.1">
    <property type="nucleotide sequence ID" value="XM_007604937.1"/>
</dbReference>
<dbReference type="OMA" id="ENTIECK"/>
<proteinExistence type="predicted"/>
<evidence type="ECO:0000313" key="2">
    <source>
        <dbReference type="Proteomes" id="UP000011082"/>
    </source>
</evidence>
<evidence type="ECO:0000313" key="1">
    <source>
        <dbReference type="EMBL" id="ELA41448.1"/>
    </source>
</evidence>
<name>L2GKN7_VITCO</name>